<dbReference type="SUPFAM" id="SSF51971">
    <property type="entry name" value="Nucleotide-binding domain"/>
    <property type="match status" value="1"/>
</dbReference>
<organism evidence="8">
    <name type="scientific">Tolypothrix bouteillei VB521301</name>
    <dbReference type="NCBI Taxonomy" id="1479485"/>
    <lineage>
        <taxon>Bacteria</taxon>
        <taxon>Bacillati</taxon>
        <taxon>Cyanobacteriota</taxon>
        <taxon>Cyanophyceae</taxon>
        <taxon>Nostocales</taxon>
        <taxon>Tolypothrichaceae</taxon>
        <taxon>Tolypothrix</taxon>
    </lineage>
</organism>
<dbReference type="AlphaFoldDB" id="A0A0C1RFE6"/>
<dbReference type="Gene3D" id="3.40.50.720">
    <property type="entry name" value="NAD(P)-binding Rossmann-like Domain"/>
    <property type="match status" value="3"/>
</dbReference>
<dbReference type="EMBL" id="JHEG02000048">
    <property type="protein sequence ID" value="KIE10870.1"/>
    <property type="molecule type" value="Genomic_DNA"/>
</dbReference>
<evidence type="ECO:0000256" key="5">
    <source>
        <dbReference type="ARBA" id="ARBA00023235"/>
    </source>
</evidence>
<evidence type="ECO:0000313" key="7">
    <source>
        <dbReference type="EMBL" id="KAF3886901.1"/>
    </source>
</evidence>
<reference evidence="8" key="1">
    <citation type="journal article" date="2015" name="Genome Announc.">
        <title>Draft Genome Sequence of Tolypothrix boutellei Strain VB521301.</title>
        <authorList>
            <person name="Chandrababunaidu M.M."/>
            <person name="Singh D."/>
            <person name="Sen D."/>
            <person name="Bhan S."/>
            <person name="Das S."/>
            <person name="Gupta A."/>
            <person name="Adhikary S.P."/>
            <person name="Tripathy S."/>
        </authorList>
    </citation>
    <scope>NUCLEOTIDE SEQUENCE</scope>
    <source>
        <strain evidence="8">VB521301</strain>
    </source>
</reference>
<protein>
    <submittedName>
        <fullName evidence="8">UDP-galactopyranose mutase</fullName>
        <ecNumber evidence="7">5.4.99.9</ecNumber>
    </submittedName>
</protein>
<evidence type="ECO:0000313" key="8">
    <source>
        <dbReference type="EMBL" id="KIE10870.1"/>
    </source>
</evidence>
<evidence type="ECO:0000313" key="9">
    <source>
        <dbReference type="Proteomes" id="UP000029738"/>
    </source>
</evidence>
<comment type="caution">
    <text evidence="8">The sequence shown here is derived from an EMBL/GenBank/DDBJ whole genome shotgun (WGS) entry which is preliminary data.</text>
</comment>
<keyword evidence="3" id="KW-0285">Flavoprotein</keyword>
<sequence length="377" mass="44201">MKFDWLIIGAGYSACVIAERVANELGQRVLIVEKRDHIGGNAYDYYNEHGILVHKYGPHIFHTKSKKVWDYLSQFTEWRPYYHHVLGVLEGKKVPIPFNLNSLYALFPPKYAEKLENLLLEHFGFGVKVPILKLRESASGDLTFLADYIYNNVFLHYTMKQWGVKPEELDRGVTGRVPVYISRDNRYFQDPYQAMPKLGYTEMFRQMVAHPNIKVLLNTDYREIINEVKFNRIICTGPIDTFFDYMYGELPYRSINFKFETLDQEKYQEVGTVNYPNDYDITRITEQKYLSGQTSPKTTLVMEYPQAYVPGKNDPYYPILNEENRECLELYLKEVEKLNGTVLFAGRLADYKYYDMDQAVIRALGLFEKEIAQTTIK</sequence>
<dbReference type="EC" id="5.4.99.9" evidence="7"/>
<dbReference type="Pfam" id="PF03275">
    <property type="entry name" value="GLF"/>
    <property type="match status" value="1"/>
</dbReference>
<dbReference type="Pfam" id="PF13450">
    <property type="entry name" value="NAD_binding_8"/>
    <property type="match status" value="1"/>
</dbReference>
<name>A0A0C1RFE6_9CYAN</name>
<dbReference type="Proteomes" id="UP000029738">
    <property type="component" value="Unassembled WGS sequence"/>
</dbReference>
<dbReference type="PANTHER" id="PTHR21197:SF0">
    <property type="entry name" value="UDP-GALACTOPYRANOSE MUTASE"/>
    <property type="match status" value="1"/>
</dbReference>
<evidence type="ECO:0000259" key="6">
    <source>
        <dbReference type="Pfam" id="PF03275"/>
    </source>
</evidence>
<comment type="similarity">
    <text evidence="2">Belongs to the UDP-galactopyranose/dTDP-fucopyranose mutase family.</text>
</comment>
<dbReference type="GO" id="GO:0005829">
    <property type="term" value="C:cytosol"/>
    <property type="evidence" value="ECO:0007669"/>
    <property type="project" value="TreeGrafter"/>
</dbReference>
<dbReference type="OrthoDB" id="9769600at2"/>
<evidence type="ECO:0000256" key="4">
    <source>
        <dbReference type="ARBA" id="ARBA00022827"/>
    </source>
</evidence>
<reference evidence="7" key="2">
    <citation type="submission" date="2019-11" db="EMBL/GenBank/DDBJ databases">
        <title>Improved Assembly of Tolypothrix boutellei genome.</title>
        <authorList>
            <person name="Sarangi A.N."/>
            <person name="Mukherjee M."/>
            <person name="Ghosh S."/>
            <person name="Singh D."/>
            <person name="Das A."/>
            <person name="Kant S."/>
            <person name="Prusty A."/>
            <person name="Tripathy S."/>
        </authorList>
    </citation>
    <scope>NUCLEOTIDE SEQUENCE</scope>
    <source>
        <strain evidence="7">VB521301</strain>
    </source>
</reference>
<dbReference type="RefSeq" id="WP_038092589.1">
    <property type="nucleotide sequence ID" value="NZ_JHEG04000001.1"/>
</dbReference>
<dbReference type="InterPro" id="IPR004379">
    <property type="entry name" value="UDP-GALP_mutase"/>
</dbReference>
<dbReference type="InterPro" id="IPR015899">
    <property type="entry name" value="UDP-GalPyranose_mutase_C"/>
</dbReference>
<keyword evidence="5 7" id="KW-0413">Isomerase</keyword>
<gene>
    <name evidence="7" type="primary">glf</name>
    <name evidence="8" type="ORF">DA73_0220630</name>
    <name evidence="7" type="ORF">DA73_0400016455</name>
</gene>
<dbReference type="SUPFAM" id="SSF54373">
    <property type="entry name" value="FAD-linked reductases, C-terminal domain"/>
    <property type="match status" value="1"/>
</dbReference>
<keyword evidence="4" id="KW-0274">FAD</keyword>
<proteinExistence type="inferred from homology"/>
<accession>A0A0C1RFE6</accession>
<feature type="domain" description="UDP-galactopyranose mutase C-terminal" evidence="6">
    <location>
        <begin position="153"/>
        <end position="353"/>
    </location>
</feature>
<dbReference type="NCBIfam" id="TIGR00031">
    <property type="entry name" value="UDP-GALP_mutase"/>
    <property type="match status" value="1"/>
</dbReference>
<dbReference type="EMBL" id="JHEG04000001">
    <property type="protein sequence ID" value="KAF3886901.1"/>
    <property type="molecule type" value="Genomic_DNA"/>
</dbReference>
<evidence type="ECO:0000256" key="3">
    <source>
        <dbReference type="ARBA" id="ARBA00022630"/>
    </source>
</evidence>
<dbReference type="STRING" id="1479485.DA73_0220630"/>
<dbReference type="GO" id="GO:0050660">
    <property type="term" value="F:flavin adenine dinucleotide binding"/>
    <property type="evidence" value="ECO:0007669"/>
    <property type="project" value="TreeGrafter"/>
</dbReference>
<evidence type="ECO:0000256" key="1">
    <source>
        <dbReference type="ARBA" id="ARBA00001974"/>
    </source>
</evidence>
<keyword evidence="9" id="KW-1185">Reference proteome</keyword>
<evidence type="ECO:0000256" key="2">
    <source>
        <dbReference type="ARBA" id="ARBA00009321"/>
    </source>
</evidence>
<dbReference type="PANTHER" id="PTHR21197">
    <property type="entry name" value="UDP-GALACTOPYRANOSE MUTASE"/>
    <property type="match status" value="1"/>
</dbReference>
<dbReference type="GO" id="GO:0008767">
    <property type="term" value="F:UDP-galactopyranose mutase activity"/>
    <property type="evidence" value="ECO:0007669"/>
    <property type="project" value="UniProtKB-EC"/>
</dbReference>
<comment type="cofactor">
    <cofactor evidence="1">
        <name>FAD</name>
        <dbReference type="ChEBI" id="CHEBI:57692"/>
    </cofactor>
</comment>